<dbReference type="InParanoid" id="Q01WT2"/>
<dbReference type="HOGENOM" id="CLU_1712079_0_0_0"/>
<evidence type="ECO:0000313" key="1">
    <source>
        <dbReference type="EMBL" id="ABJ85883.1"/>
    </source>
</evidence>
<proteinExistence type="predicted"/>
<accession>Q01WT2</accession>
<protein>
    <submittedName>
        <fullName evidence="1">Uncharacterized protein</fullName>
    </submittedName>
</protein>
<sequence length="153" mass="16364">MNPELVNPTLPFSEAMNGLLALTQLLASLRTPEGTAAGLSPMIVLTAHGVEMRMGEVAPFAKSAQPVVTEAQQQWLHKIEEGLESVRQATAALSATLAENAKNVDQTLASHSAAIETVRTALTQNEQLIESMVELMGPSEFNLPNPEEFANIS</sequence>
<dbReference type="STRING" id="234267.Acid_4924"/>
<gene>
    <name evidence="1" type="ordered locus">Acid_4924</name>
</gene>
<dbReference type="AlphaFoldDB" id="Q01WT2"/>
<name>Q01WT2_SOLUE</name>
<dbReference type="EMBL" id="CP000473">
    <property type="protein sequence ID" value="ABJ85883.1"/>
    <property type="molecule type" value="Genomic_DNA"/>
</dbReference>
<reference evidence="1" key="1">
    <citation type="submission" date="2006-10" db="EMBL/GenBank/DDBJ databases">
        <title>Complete sequence of Solibacter usitatus Ellin6076.</title>
        <authorList>
            <consortium name="US DOE Joint Genome Institute"/>
            <person name="Copeland A."/>
            <person name="Lucas S."/>
            <person name="Lapidus A."/>
            <person name="Barry K."/>
            <person name="Detter J.C."/>
            <person name="Glavina del Rio T."/>
            <person name="Hammon N."/>
            <person name="Israni S."/>
            <person name="Dalin E."/>
            <person name="Tice H."/>
            <person name="Pitluck S."/>
            <person name="Thompson L.S."/>
            <person name="Brettin T."/>
            <person name="Bruce D."/>
            <person name="Han C."/>
            <person name="Tapia R."/>
            <person name="Gilna P."/>
            <person name="Schmutz J."/>
            <person name="Larimer F."/>
            <person name="Land M."/>
            <person name="Hauser L."/>
            <person name="Kyrpides N."/>
            <person name="Mikhailova N."/>
            <person name="Janssen P.H."/>
            <person name="Kuske C.R."/>
            <person name="Richardson P."/>
        </authorList>
    </citation>
    <scope>NUCLEOTIDE SEQUENCE</scope>
    <source>
        <strain evidence="1">Ellin6076</strain>
    </source>
</reference>
<organism evidence="1">
    <name type="scientific">Solibacter usitatus (strain Ellin6076)</name>
    <dbReference type="NCBI Taxonomy" id="234267"/>
    <lineage>
        <taxon>Bacteria</taxon>
        <taxon>Pseudomonadati</taxon>
        <taxon>Acidobacteriota</taxon>
        <taxon>Terriglobia</taxon>
        <taxon>Bryobacterales</taxon>
        <taxon>Solibacteraceae</taxon>
        <taxon>Candidatus Solibacter</taxon>
    </lineage>
</organism>
<dbReference type="KEGG" id="sus:Acid_4924"/>